<evidence type="ECO:0000256" key="5">
    <source>
        <dbReference type="ARBA" id="ARBA00022898"/>
    </source>
</evidence>
<evidence type="ECO:0000256" key="1">
    <source>
        <dbReference type="ARBA" id="ARBA00001933"/>
    </source>
</evidence>
<keyword evidence="4" id="KW-0808">Transferase</keyword>
<dbReference type="InterPro" id="IPR004839">
    <property type="entry name" value="Aminotransferase_I/II_large"/>
</dbReference>
<organism evidence="7 8">
    <name type="scientific">Burkholderia ubonensis</name>
    <dbReference type="NCBI Taxonomy" id="101571"/>
    <lineage>
        <taxon>Bacteria</taxon>
        <taxon>Pseudomonadati</taxon>
        <taxon>Pseudomonadota</taxon>
        <taxon>Betaproteobacteria</taxon>
        <taxon>Burkholderiales</taxon>
        <taxon>Burkholderiaceae</taxon>
        <taxon>Burkholderia</taxon>
        <taxon>Burkholderia cepacia complex</taxon>
    </lineage>
</organism>
<comment type="similarity">
    <text evidence="2">Belongs to the class-I pyridoxal-phosphate-dependent aminotransferase family.</text>
</comment>
<dbReference type="Gene3D" id="3.90.1150.10">
    <property type="entry name" value="Aspartate Aminotransferase, domain 1"/>
    <property type="match status" value="1"/>
</dbReference>
<sequence>MTRAANKHGAVNVSQGFPDFQPDSRLLDAVADAVKGNFNQYGLPEGSEALRRSVSQMLRSLYGIDTDFESEITITAGATQAIFAAVAGLVRSGDEVIFLSPAYESYVPAILLAGAEPVCIELTAPTFRIDWDEVRQRITPRTRMIIVNSPHNPSGKCWTREDVRNLAEIADRHNIFVLSDEVYHNIVFPPFEHVTALSESALRERSVVVGSLGKTMHVTGWRIGYAVGSPKITREIRKILQFNTYAAPTPLQQAMSAVLDDAWYQSLPQFFCRKRDRLSAALEHSRFSFEPTEGGYFQMLDYSDISSLPDSEFAHELVVRHGLAVLPISGFGPQYAHAKLIRVCFAKSEETLDAAASILQQV</sequence>
<keyword evidence="3" id="KW-0032">Aminotransferase</keyword>
<dbReference type="InterPro" id="IPR015422">
    <property type="entry name" value="PyrdxlP-dep_Trfase_small"/>
</dbReference>
<keyword evidence="5" id="KW-0663">Pyridoxal phosphate</keyword>
<dbReference type="CDD" id="cd00609">
    <property type="entry name" value="AAT_like"/>
    <property type="match status" value="1"/>
</dbReference>
<evidence type="ECO:0000256" key="4">
    <source>
        <dbReference type="ARBA" id="ARBA00022679"/>
    </source>
</evidence>
<evidence type="ECO:0000256" key="3">
    <source>
        <dbReference type="ARBA" id="ARBA00022576"/>
    </source>
</evidence>
<name>A0A108CE27_9BURK</name>
<dbReference type="Proteomes" id="UP000065504">
    <property type="component" value="Unassembled WGS sequence"/>
</dbReference>
<reference evidence="7 8" key="1">
    <citation type="submission" date="2015-11" db="EMBL/GenBank/DDBJ databases">
        <title>Expanding the genomic diversity of Burkholderia species for the development of highly accurate diagnostics.</title>
        <authorList>
            <person name="Sahl J."/>
            <person name="Keim P."/>
            <person name="Wagner D."/>
        </authorList>
    </citation>
    <scope>NUCLEOTIDE SEQUENCE [LARGE SCALE GENOMIC DNA]</scope>
    <source>
        <strain evidence="7 8">MSMB782WGS</strain>
    </source>
</reference>
<dbReference type="SUPFAM" id="SSF53383">
    <property type="entry name" value="PLP-dependent transferases"/>
    <property type="match status" value="1"/>
</dbReference>
<dbReference type="InterPro" id="IPR015421">
    <property type="entry name" value="PyrdxlP-dep_Trfase_major"/>
</dbReference>
<dbReference type="PANTHER" id="PTHR43807:SF20">
    <property type="entry name" value="FI04487P"/>
    <property type="match status" value="1"/>
</dbReference>
<proteinExistence type="inferred from homology"/>
<protein>
    <recommendedName>
        <fullName evidence="6">Aminotransferase class I/classII large domain-containing protein</fullName>
    </recommendedName>
</protein>
<evidence type="ECO:0000256" key="2">
    <source>
        <dbReference type="ARBA" id="ARBA00007441"/>
    </source>
</evidence>
<comment type="cofactor">
    <cofactor evidence="1">
        <name>pyridoxal 5'-phosphate</name>
        <dbReference type="ChEBI" id="CHEBI:597326"/>
    </cofactor>
</comment>
<dbReference type="PANTHER" id="PTHR43807">
    <property type="entry name" value="FI04487P"/>
    <property type="match status" value="1"/>
</dbReference>
<dbReference type="GO" id="GO:0016212">
    <property type="term" value="F:kynurenine-oxoglutarate transaminase activity"/>
    <property type="evidence" value="ECO:0007669"/>
    <property type="project" value="TreeGrafter"/>
</dbReference>
<dbReference type="FunFam" id="3.40.640.10:FF:000033">
    <property type="entry name" value="Aspartate aminotransferase"/>
    <property type="match status" value="1"/>
</dbReference>
<dbReference type="InterPro" id="IPR051326">
    <property type="entry name" value="Kynurenine-oxoglutarate_AT"/>
</dbReference>
<dbReference type="AlphaFoldDB" id="A0A108CE27"/>
<dbReference type="NCBIfam" id="NF006569">
    <property type="entry name" value="PRK09082.1"/>
    <property type="match status" value="1"/>
</dbReference>
<dbReference type="Gene3D" id="3.40.640.10">
    <property type="entry name" value="Type I PLP-dependent aspartate aminotransferase-like (Major domain)"/>
    <property type="match status" value="1"/>
</dbReference>
<gene>
    <name evidence="7" type="ORF">WM16_18075</name>
</gene>
<evidence type="ECO:0000313" key="8">
    <source>
        <dbReference type="Proteomes" id="UP000065504"/>
    </source>
</evidence>
<dbReference type="GO" id="GO:0005737">
    <property type="term" value="C:cytoplasm"/>
    <property type="evidence" value="ECO:0007669"/>
    <property type="project" value="TreeGrafter"/>
</dbReference>
<dbReference type="Pfam" id="PF00155">
    <property type="entry name" value="Aminotran_1_2"/>
    <property type="match status" value="1"/>
</dbReference>
<evidence type="ECO:0000259" key="6">
    <source>
        <dbReference type="Pfam" id="PF00155"/>
    </source>
</evidence>
<dbReference type="InterPro" id="IPR015424">
    <property type="entry name" value="PyrdxlP-dep_Trfase"/>
</dbReference>
<dbReference type="EMBL" id="LPLU01000095">
    <property type="protein sequence ID" value="KWK72963.1"/>
    <property type="molecule type" value="Genomic_DNA"/>
</dbReference>
<feature type="domain" description="Aminotransferase class I/classII large" evidence="6">
    <location>
        <begin position="11"/>
        <end position="357"/>
    </location>
</feature>
<evidence type="ECO:0000313" key="7">
    <source>
        <dbReference type="EMBL" id="KWK72963.1"/>
    </source>
</evidence>
<comment type="caution">
    <text evidence="7">The sequence shown here is derived from an EMBL/GenBank/DDBJ whole genome shotgun (WGS) entry which is preliminary data.</text>
</comment>
<dbReference type="GO" id="GO:0030170">
    <property type="term" value="F:pyridoxal phosphate binding"/>
    <property type="evidence" value="ECO:0007669"/>
    <property type="project" value="InterPro"/>
</dbReference>
<accession>A0A108CE27</accession>